<protein>
    <submittedName>
        <fullName evidence="2">Unnamed protein product</fullName>
    </submittedName>
</protein>
<dbReference type="AlphaFoldDB" id="A0A9W6WKH2"/>
<feature type="region of interest" description="Disordered" evidence="1">
    <location>
        <begin position="1"/>
        <end position="22"/>
    </location>
</feature>
<keyword evidence="3" id="KW-1185">Reference proteome</keyword>
<dbReference type="Proteomes" id="UP001165120">
    <property type="component" value="Unassembled WGS sequence"/>
</dbReference>
<accession>A0A9W6WKH2</accession>
<comment type="caution">
    <text evidence="2">The sequence shown here is derived from an EMBL/GenBank/DDBJ whole genome shotgun (WGS) entry which is preliminary data.</text>
</comment>
<feature type="region of interest" description="Disordered" evidence="1">
    <location>
        <begin position="61"/>
        <end position="109"/>
    </location>
</feature>
<reference evidence="2" key="1">
    <citation type="submission" date="2023-04" db="EMBL/GenBank/DDBJ databases">
        <title>Candida boidinii NBRC 10035.</title>
        <authorList>
            <person name="Ichikawa N."/>
            <person name="Sato H."/>
            <person name="Tonouchi N."/>
        </authorList>
    </citation>
    <scope>NUCLEOTIDE SEQUENCE</scope>
    <source>
        <strain evidence="2">NBRC 10035</strain>
    </source>
</reference>
<evidence type="ECO:0000313" key="3">
    <source>
        <dbReference type="Proteomes" id="UP001165120"/>
    </source>
</evidence>
<organism evidence="2 3">
    <name type="scientific">Candida boidinii</name>
    <name type="common">Yeast</name>
    <dbReference type="NCBI Taxonomy" id="5477"/>
    <lineage>
        <taxon>Eukaryota</taxon>
        <taxon>Fungi</taxon>
        <taxon>Dikarya</taxon>
        <taxon>Ascomycota</taxon>
        <taxon>Saccharomycotina</taxon>
        <taxon>Pichiomycetes</taxon>
        <taxon>Pichiales</taxon>
        <taxon>Pichiaceae</taxon>
        <taxon>Ogataea</taxon>
        <taxon>Ogataea/Candida clade</taxon>
    </lineage>
</organism>
<sequence>MNGKDISNNGSSHGYRFSNSENQSIKSGTIIENIVSFKGVNKTVIDCPICDIDEELDGTIAIPEDKKSNISNKSGDQNDGGYSRLDNGSNSNSNSNSNRKHRDSKSLFW</sequence>
<evidence type="ECO:0000256" key="1">
    <source>
        <dbReference type="SAM" id="MobiDB-lite"/>
    </source>
</evidence>
<dbReference type="EMBL" id="BSXN01004143">
    <property type="protein sequence ID" value="GME80656.1"/>
    <property type="molecule type" value="Genomic_DNA"/>
</dbReference>
<proteinExistence type="predicted"/>
<gene>
    <name evidence="2" type="ORF">Cboi02_000643600</name>
</gene>
<evidence type="ECO:0000313" key="2">
    <source>
        <dbReference type="EMBL" id="GME80656.1"/>
    </source>
</evidence>
<name>A0A9W6WKH2_CANBO</name>